<name>A0A397S2X5_9MOLU</name>
<reference evidence="2 3" key="1">
    <citation type="submission" date="2018-08" db="EMBL/GenBank/DDBJ databases">
        <title>Genomic Encyclopedia of Archaeal and Bacterial Type Strains, Phase II (KMG-II): from individual species to whole genera.</title>
        <authorList>
            <person name="Goeker M."/>
        </authorList>
    </citation>
    <scope>NUCLEOTIDE SEQUENCE [LARGE SCALE GENOMIC DNA]</scope>
    <source>
        <strain evidence="2 3">ATCC 27112</strain>
    </source>
</reference>
<proteinExistence type="inferred from homology"/>
<dbReference type="PANTHER" id="PTHR40066">
    <property type="entry name" value="UPF0473 PROTEIN CBO2561/CLC_2432"/>
    <property type="match status" value="1"/>
</dbReference>
<evidence type="ECO:0000313" key="3">
    <source>
        <dbReference type="Proteomes" id="UP000266506"/>
    </source>
</evidence>
<dbReference type="PANTHER" id="PTHR40066:SF1">
    <property type="entry name" value="UPF0473 PROTEIN CBO2561_CLC_2432"/>
    <property type="match status" value="1"/>
</dbReference>
<comment type="caution">
    <text evidence="2">The sequence shown here is derived from an EMBL/GenBank/DDBJ whole genome shotgun (WGS) entry which is preliminary data.</text>
</comment>
<keyword evidence="3" id="KW-1185">Reference proteome</keyword>
<dbReference type="AlphaFoldDB" id="A0A397S2X5"/>
<dbReference type="RefSeq" id="WP_162849652.1">
    <property type="nucleotide sequence ID" value="NZ_QXEV01000002.1"/>
</dbReference>
<dbReference type="InParanoid" id="A0A397S2X5"/>
<comment type="similarity">
    <text evidence="1">Belongs to the UPF0473 family.</text>
</comment>
<dbReference type="Proteomes" id="UP000266506">
    <property type="component" value="Unassembled WGS sequence"/>
</dbReference>
<dbReference type="InterPro" id="IPR009711">
    <property type="entry name" value="UPF0473"/>
</dbReference>
<evidence type="ECO:0000313" key="2">
    <source>
        <dbReference type="EMBL" id="RIA78307.1"/>
    </source>
</evidence>
<dbReference type="HAMAP" id="MF_01448">
    <property type="entry name" value="UPF0473"/>
    <property type="match status" value="1"/>
</dbReference>
<accession>A0A397S2X5</accession>
<protein>
    <submittedName>
        <fullName evidence="2">Uncharacterized protein YrzB (UPF0473 family)</fullName>
    </submittedName>
</protein>
<dbReference type="EMBL" id="QXEV01000002">
    <property type="protein sequence ID" value="RIA78307.1"/>
    <property type="molecule type" value="Genomic_DNA"/>
</dbReference>
<dbReference type="FunCoup" id="A0A397S2X5">
    <property type="interactions" value="9"/>
</dbReference>
<evidence type="ECO:0000256" key="1">
    <source>
        <dbReference type="ARBA" id="ARBA00008439"/>
    </source>
</evidence>
<organism evidence="2 3">
    <name type="scientific">Anaeroplasma bactoclasticum</name>
    <dbReference type="NCBI Taxonomy" id="2088"/>
    <lineage>
        <taxon>Bacteria</taxon>
        <taxon>Bacillati</taxon>
        <taxon>Mycoplasmatota</taxon>
        <taxon>Mollicutes</taxon>
        <taxon>Anaeroplasmatales</taxon>
        <taxon>Anaeroplasmataceae</taxon>
        <taxon>Anaeroplasma</taxon>
    </lineage>
</organism>
<gene>
    <name evidence="2" type="ORF">EI71_00258</name>
</gene>
<sequence length="110" mass="12197">MQDRTLTLIQDDGREILCDILFTYHSEEFNKDYVVFQVRGEGSASAAIYHPTDNGKGSLDRIETDEEWEMLEDLLNDYASSVEDSCHSGCQGCSGCHSSEECGGCGECQN</sequence>
<dbReference type="Pfam" id="PF06949">
    <property type="entry name" value="DUF1292"/>
    <property type="match status" value="1"/>
</dbReference>